<dbReference type="InterPro" id="IPR042178">
    <property type="entry name" value="Serpin_sf_1"/>
</dbReference>
<gene>
    <name evidence="3" type="ORF">ID47_03400</name>
</gene>
<evidence type="ECO:0000259" key="2">
    <source>
        <dbReference type="SMART" id="SM00093"/>
    </source>
</evidence>
<dbReference type="GO" id="GO:0005615">
    <property type="term" value="C:extracellular space"/>
    <property type="evidence" value="ECO:0007669"/>
    <property type="project" value="InterPro"/>
</dbReference>
<dbReference type="InterPro" id="IPR023796">
    <property type="entry name" value="Serpin_dom"/>
</dbReference>
<evidence type="ECO:0000313" key="3">
    <source>
        <dbReference type="EMBL" id="AIK95990.1"/>
    </source>
</evidence>
<dbReference type="Pfam" id="PF00079">
    <property type="entry name" value="Serpin"/>
    <property type="match status" value="1"/>
</dbReference>
<dbReference type="KEGG" id="paca:ID47_03400"/>
<dbReference type="PANTHER" id="PTHR11461:SF211">
    <property type="entry name" value="GH10112P-RELATED"/>
    <property type="match status" value="1"/>
</dbReference>
<dbReference type="RefSeq" id="WP_038463784.1">
    <property type="nucleotide sequence ID" value="NZ_CP008941.1"/>
</dbReference>
<accession>A0A077AZ51</accession>
<organism evidence="3 4">
    <name type="scientific">Candidatus Odyssella acanthamoebae</name>
    <dbReference type="NCBI Taxonomy" id="91604"/>
    <lineage>
        <taxon>Bacteria</taxon>
        <taxon>Pseudomonadati</taxon>
        <taxon>Pseudomonadota</taxon>
        <taxon>Alphaproteobacteria</taxon>
        <taxon>Holosporales</taxon>
        <taxon>Candidatus Paracaedibacteraceae</taxon>
        <taxon>Candidatus Odyssella</taxon>
    </lineage>
</organism>
<dbReference type="Proteomes" id="UP000028926">
    <property type="component" value="Chromosome"/>
</dbReference>
<dbReference type="AlphaFoldDB" id="A0A077AZ51"/>
<dbReference type="SUPFAM" id="SSF56574">
    <property type="entry name" value="Serpins"/>
    <property type="match status" value="1"/>
</dbReference>
<comment type="similarity">
    <text evidence="1">Belongs to the serpin family.</text>
</comment>
<dbReference type="EMBL" id="CP008941">
    <property type="protein sequence ID" value="AIK95990.1"/>
    <property type="molecule type" value="Genomic_DNA"/>
</dbReference>
<dbReference type="HOGENOM" id="CLU_728983_0_0_5"/>
<dbReference type="eggNOG" id="COG4826">
    <property type="taxonomic scope" value="Bacteria"/>
</dbReference>
<sequence length="379" mass="41685">MKQILVPLTIIATCCAREPLSGEDGSLDLIPSEQDRNYIFSPLGASKTLKALQLIFPAIKKDPQVSLEQSDKGPKELSPAIECLSYIILDNAISLKEPMLKQLMDVENIVLKTNFSNAAETASLVNKTIEDETQGLVSEIIQVTDVPANAELVLLNTVIVGTAWKYPLKKKAEALSFKFSDATVFNVRASYGSVGCYFYESDQSYFVELETSEHDLSMIFKLAKNGYITSPLTLSEIFHYQQNKVQQQVMLTIPNGYVTSTHDLIKTLSSEISILKPNIKGLTLALAKQVATIEWDDQGITGGAPTAVIDRVGPMVKQSIKEITINRPFSFACVQGTSASLDIILTGSIRDMNGLIAYYTSKRNFGLKTNLVSSDEEKH</sequence>
<keyword evidence="4" id="KW-1185">Reference proteome</keyword>
<dbReference type="InterPro" id="IPR036186">
    <property type="entry name" value="Serpin_sf"/>
</dbReference>
<dbReference type="STRING" id="91604.ID47_03400"/>
<dbReference type="GO" id="GO:0004867">
    <property type="term" value="F:serine-type endopeptidase inhibitor activity"/>
    <property type="evidence" value="ECO:0007669"/>
    <property type="project" value="InterPro"/>
</dbReference>
<name>A0A077AZ51_9PROT</name>
<feature type="domain" description="Serpin" evidence="2">
    <location>
        <begin position="27"/>
        <end position="352"/>
    </location>
</feature>
<dbReference type="Gene3D" id="3.30.497.10">
    <property type="entry name" value="Antithrombin, subunit I, domain 2"/>
    <property type="match status" value="1"/>
</dbReference>
<protein>
    <recommendedName>
        <fullName evidence="2">Serpin domain-containing protein</fullName>
    </recommendedName>
</protein>
<dbReference type="PANTHER" id="PTHR11461">
    <property type="entry name" value="SERINE PROTEASE INHIBITOR, SERPIN"/>
    <property type="match status" value="1"/>
</dbReference>
<dbReference type="SMART" id="SM00093">
    <property type="entry name" value="SERPIN"/>
    <property type="match status" value="1"/>
</dbReference>
<evidence type="ECO:0000256" key="1">
    <source>
        <dbReference type="RuleBase" id="RU000411"/>
    </source>
</evidence>
<dbReference type="Gene3D" id="2.30.39.10">
    <property type="entry name" value="Alpha-1-antitrypsin, domain 1"/>
    <property type="match status" value="1"/>
</dbReference>
<reference evidence="3 4" key="1">
    <citation type="submission" date="2014-07" db="EMBL/GenBank/DDBJ databases">
        <title>Comparative genomic insights into amoeba endosymbionts belonging to the families of Holosporaceae and Candidatus Midichloriaceae within Rickettsiales.</title>
        <authorList>
            <person name="Wang Z."/>
            <person name="Wu M."/>
        </authorList>
    </citation>
    <scope>NUCLEOTIDE SEQUENCE [LARGE SCALE GENOMIC DNA]</scope>
    <source>
        <strain evidence="3">PRA3</strain>
    </source>
</reference>
<dbReference type="InterPro" id="IPR000215">
    <property type="entry name" value="Serpin_fam"/>
</dbReference>
<proteinExistence type="inferred from homology"/>
<dbReference type="InterPro" id="IPR042185">
    <property type="entry name" value="Serpin_sf_2"/>
</dbReference>
<evidence type="ECO:0000313" key="4">
    <source>
        <dbReference type="Proteomes" id="UP000028926"/>
    </source>
</evidence>